<dbReference type="InterPro" id="IPR009057">
    <property type="entry name" value="Homeodomain-like_sf"/>
</dbReference>
<accession>A0A8J7LX69</accession>
<feature type="compositionally biased region" description="Basic residues" evidence="1">
    <location>
        <begin position="114"/>
        <end position="129"/>
    </location>
</feature>
<feature type="region of interest" description="Disordered" evidence="1">
    <location>
        <begin position="114"/>
        <end position="140"/>
    </location>
</feature>
<sequence>MSYSWLPPTLQEIAEVAGLDAALAMANARGGSRISLPAKPRSGHWLIEAVGEEAAQKICAHYATGYGGTSGASLVLPLPPNMDLRRRRMRIDEMLANGVSADKIAVATRTHRTTVFRRQAKNRERKHHRPDTSRQSDLFD</sequence>
<organism evidence="2 3">
    <name type="scientific">Halocynthiibacter styelae</name>
    <dbReference type="NCBI Taxonomy" id="2761955"/>
    <lineage>
        <taxon>Bacteria</taxon>
        <taxon>Pseudomonadati</taxon>
        <taxon>Pseudomonadota</taxon>
        <taxon>Alphaproteobacteria</taxon>
        <taxon>Rhodobacterales</taxon>
        <taxon>Paracoccaceae</taxon>
        <taxon>Halocynthiibacter</taxon>
    </lineage>
</organism>
<proteinExistence type="predicted"/>
<dbReference type="AlphaFoldDB" id="A0A8J7LX69"/>
<dbReference type="EMBL" id="JADCKQ010000019">
    <property type="protein sequence ID" value="MBI1495382.1"/>
    <property type="molecule type" value="Genomic_DNA"/>
</dbReference>
<protein>
    <submittedName>
        <fullName evidence="2">Uncharacterized protein</fullName>
    </submittedName>
</protein>
<gene>
    <name evidence="2" type="ORF">H1D41_17200</name>
</gene>
<keyword evidence="3" id="KW-1185">Reference proteome</keyword>
<dbReference type="SUPFAM" id="SSF46689">
    <property type="entry name" value="Homeodomain-like"/>
    <property type="match status" value="1"/>
</dbReference>
<evidence type="ECO:0000313" key="3">
    <source>
        <dbReference type="Proteomes" id="UP000640583"/>
    </source>
</evidence>
<evidence type="ECO:0000313" key="2">
    <source>
        <dbReference type="EMBL" id="MBI1495382.1"/>
    </source>
</evidence>
<dbReference type="Proteomes" id="UP000640583">
    <property type="component" value="Unassembled WGS sequence"/>
</dbReference>
<dbReference type="RefSeq" id="WP_228850084.1">
    <property type="nucleotide sequence ID" value="NZ_JADCKQ010000019.1"/>
</dbReference>
<reference evidence="2" key="1">
    <citation type="submission" date="2020-10" db="EMBL/GenBank/DDBJ databases">
        <title>Paenihalocynthiibacter styelae gen. nov., sp. nov., isolated from stalked sea squirt Styela clava.</title>
        <authorList>
            <person name="Kim Y.-O."/>
            <person name="Yoon J.-H."/>
        </authorList>
    </citation>
    <scope>NUCLEOTIDE SEQUENCE</scope>
    <source>
        <strain evidence="2">MYP1-1</strain>
    </source>
</reference>
<comment type="caution">
    <text evidence="2">The sequence shown here is derived from an EMBL/GenBank/DDBJ whole genome shotgun (WGS) entry which is preliminary data.</text>
</comment>
<name>A0A8J7LX69_9RHOB</name>
<evidence type="ECO:0000256" key="1">
    <source>
        <dbReference type="SAM" id="MobiDB-lite"/>
    </source>
</evidence>